<evidence type="ECO:0000256" key="6">
    <source>
        <dbReference type="ARBA" id="ARBA00022970"/>
    </source>
</evidence>
<keyword evidence="5 9" id="KW-0812">Transmembrane</keyword>
<proteinExistence type="inferred from homology"/>
<evidence type="ECO:0000256" key="5">
    <source>
        <dbReference type="ARBA" id="ARBA00022692"/>
    </source>
</evidence>
<dbReference type="PANTHER" id="PTHR42770">
    <property type="entry name" value="AMINO ACID TRANSPORTER-RELATED"/>
    <property type="match status" value="1"/>
</dbReference>
<keyword evidence="6" id="KW-0029">Amino-acid transport</keyword>
<feature type="transmembrane region" description="Helical" evidence="9">
    <location>
        <begin position="449"/>
        <end position="468"/>
    </location>
</feature>
<feature type="transmembrane region" description="Helical" evidence="9">
    <location>
        <begin position="208"/>
        <end position="228"/>
    </location>
</feature>
<accession>A0A8B2Z0E1</accession>
<feature type="transmembrane region" description="Helical" evidence="9">
    <location>
        <begin position="240"/>
        <end position="264"/>
    </location>
</feature>
<keyword evidence="7 9" id="KW-1133">Transmembrane helix</keyword>
<dbReference type="InterPro" id="IPR004754">
    <property type="entry name" value="Amino_acid_antiprt"/>
</dbReference>
<keyword evidence="8 9" id="KW-0472">Membrane</keyword>
<dbReference type="InterPro" id="IPR050367">
    <property type="entry name" value="APC_superfamily"/>
</dbReference>
<dbReference type="NCBIfam" id="TIGR00905">
    <property type="entry name" value="2A0302"/>
    <property type="match status" value="1"/>
</dbReference>
<feature type="transmembrane region" description="Helical" evidence="9">
    <location>
        <begin position="395"/>
        <end position="411"/>
    </location>
</feature>
<feature type="transmembrane region" description="Helical" evidence="9">
    <location>
        <begin position="417"/>
        <end position="437"/>
    </location>
</feature>
<dbReference type="PANTHER" id="PTHR42770:SF4">
    <property type="entry name" value="ARGININE_ORNITHINE ANTIPORTER-RELATED"/>
    <property type="match status" value="1"/>
</dbReference>
<protein>
    <submittedName>
        <fullName evidence="10">Amino acid permease</fullName>
    </submittedName>
</protein>
<dbReference type="Proteomes" id="UP000260790">
    <property type="component" value="Unassembled WGS sequence"/>
</dbReference>
<reference evidence="10 11" key="1">
    <citation type="submission" date="2018-08" db="EMBL/GenBank/DDBJ databases">
        <title>A genome reference for cultivated species of the human gut microbiota.</title>
        <authorList>
            <person name="Zou Y."/>
            <person name="Xue W."/>
            <person name="Luo G."/>
        </authorList>
    </citation>
    <scope>NUCLEOTIDE SEQUENCE [LARGE SCALE GENOMIC DNA]</scope>
    <source>
        <strain evidence="10 11">TF10-9AT</strain>
    </source>
</reference>
<name>A0A8B2Z0E1_9LACO</name>
<feature type="transmembrane region" description="Helical" evidence="9">
    <location>
        <begin position="45"/>
        <end position="63"/>
    </location>
</feature>
<feature type="transmembrane region" description="Helical" evidence="9">
    <location>
        <begin position="341"/>
        <end position="359"/>
    </location>
</feature>
<comment type="similarity">
    <text evidence="2">Belongs to the amino acid-polyamine-organocation (APC) superfamily. Basic amino acid/polyamine antiporter (APA) (TC 2.A.3.2) family.</text>
</comment>
<dbReference type="GO" id="GO:0022857">
    <property type="term" value="F:transmembrane transporter activity"/>
    <property type="evidence" value="ECO:0007669"/>
    <property type="project" value="InterPro"/>
</dbReference>
<organism evidence="10 11">
    <name type="scientific">Ligilactobacillus ruminis</name>
    <dbReference type="NCBI Taxonomy" id="1623"/>
    <lineage>
        <taxon>Bacteria</taxon>
        <taxon>Bacillati</taxon>
        <taxon>Bacillota</taxon>
        <taxon>Bacilli</taxon>
        <taxon>Lactobacillales</taxon>
        <taxon>Lactobacillaceae</taxon>
        <taxon>Ligilactobacillus</taxon>
    </lineage>
</organism>
<dbReference type="Gene3D" id="1.20.1740.10">
    <property type="entry name" value="Amino acid/polyamine transporter I"/>
    <property type="match status" value="1"/>
</dbReference>
<feature type="transmembrane region" description="Helical" evidence="9">
    <location>
        <begin position="284"/>
        <end position="311"/>
    </location>
</feature>
<evidence type="ECO:0000313" key="11">
    <source>
        <dbReference type="Proteomes" id="UP000260790"/>
    </source>
</evidence>
<feature type="transmembrane region" description="Helical" evidence="9">
    <location>
        <begin position="166"/>
        <end position="188"/>
    </location>
</feature>
<evidence type="ECO:0000256" key="7">
    <source>
        <dbReference type="ARBA" id="ARBA00022989"/>
    </source>
</evidence>
<evidence type="ECO:0000256" key="1">
    <source>
        <dbReference type="ARBA" id="ARBA00004651"/>
    </source>
</evidence>
<evidence type="ECO:0000256" key="9">
    <source>
        <dbReference type="SAM" id="Phobius"/>
    </source>
</evidence>
<sequence length="469" mass="51177">MPEVMKKKQSLGKFDLTTIIVGSSIGTGIFGLGSDLAKAAAPGPALIAWLIVGTGAVCLVASLNNLGQKQSESGIFGYAGKCFGPMGEFVSGWIYWISGWMGNVAYAMMLMSAIGFFMPELKGMGNFLKIFSSILILWFLSFLVSRGIKSASFINAIATCAKVIPLILFIVVMAVSFKAGILTADFWGKVNDSAISGTYQSTSVFKQISSSLMVMVWAFYGLEGASLLSKRAEKPSDARIASIIGMIILIVIYMLISLLPYGVLSRHELASCPQPAMSYVMQKVVGPWGVIAINSGIVISTLSAWLAWTLLPGETLMILAKDEVLPKVFGKQNKHGAPENALIFGAILQTFFLISLYFTEDSYKYAYTIATSAIFIVYLFVGLDQIKYSYEHEKYGNLLIGIGVIVPQIWALLMFRYWQALGLFVLYLPGLALYAYARKECGKRLEIKEKVVIVLSVLAGIEIISMAFF</sequence>
<feature type="transmembrane region" description="Helical" evidence="9">
    <location>
        <begin position="12"/>
        <end position="33"/>
    </location>
</feature>
<comment type="caution">
    <text evidence="10">The sequence shown here is derived from an EMBL/GenBank/DDBJ whole genome shotgun (WGS) entry which is preliminary data.</text>
</comment>
<keyword evidence="4" id="KW-1003">Cell membrane</keyword>
<gene>
    <name evidence="10" type="ORF">DXD09_02620</name>
</gene>
<feature type="transmembrane region" description="Helical" evidence="9">
    <location>
        <begin position="124"/>
        <end position="145"/>
    </location>
</feature>
<dbReference type="Pfam" id="PF13520">
    <property type="entry name" value="AA_permease_2"/>
    <property type="match status" value="1"/>
</dbReference>
<dbReference type="AlphaFoldDB" id="A0A8B2Z0E1"/>
<keyword evidence="3" id="KW-0813">Transport</keyword>
<evidence type="ECO:0000313" key="10">
    <source>
        <dbReference type="EMBL" id="RGK47586.1"/>
    </source>
</evidence>
<evidence type="ECO:0000256" key="4">
    <source>
        <dbReference type="ARBA" id="ARBA00022475"/>
    </source>
</evidence>
<feature type="transmembrane region" description="Helical" evidence="9">
    <location>
        <begin position="93"/>
        <end position="118"/>
    </location>
</feature>
<dbReference type="GO" id="GO:0006865">
    <property type="term" value="P:amino acid transport"/>
    <property type="evidence" value="ECO:0007669"/>
    <property type="project" value="UniProtKB-KW"/>
</dbReference>
<dbReference type="EMBL" id="QSQR01000002">
    <property type="protein sequence ID" value="RGK47586.1"/>
    <property type="molecule type" value="Genomic_DNA"/>
</dbReference>
<comment type="subcellular location">
    <subcellularLocation>
        <location evidence="1">Cell membrane</location>
        <topology evidence="1">Multi-pass membrane protein</topology>
    </subcellularLocation>
</comment>
<dbReference type="GO" id="GO:0005886">
    <property type="term" value="C:plasma membrane"/>
    <property type="evidence" value="ECO:0007669"/>
    <property type="project" value="UniProtKB-SubCell"/>
</dbReference>
<evidence type="ECO:0000256" key="8">
    <source>
        <dbReference type="ARBA" id="ARBA00023136"/>
    </source>
</evidence>
<dbReference type="InterPro" id="IPR002293">
    <property type="entry name" value="AA/rel_permease1"/>
</dbReference>
<evidence type="ECO:0000256" key="3">
    <source>
        <dbReference type="ARBA" id="ARBA00022448"/>
    </source>
</evidence>
<evidence type="ECO:0000256" key="2">
    <source>
        <dbReference type="ARBA" id="ARBA00008220"/>
    </source>
</evidence>
<feature type="transmembrane region" description="Helical" evidence="9">
    <location>
        <begin position="365"/>
        <end position="383"/>
    </location>
</feature>
<dbReference type="PIRSF" id="PIRSF006060">
    <property type="entry name" value="AA_transporter"/>
    <property type="match status" value="1"/>
</dbReference>